<dbReference type="NCBIfam" id="NF001860">
    <property type="entry name" value="PRK00595.1"/>
    <property type="match status" value="1"/>
</dbReference>
<keyword evidence="2 5" id="KW-0689">Ribosomal protein</keyword>
<sequence length="53" mass="6450">MATKKQLIKLQCSECKRINYFTHKTKKTAEVKLELKKFCKWCRKHTVHKEAKR</sequence>
<organism evidence="6 7">
    <name type="scientific">Candidatus Nealsonbacteria bacterium CG23_combo_of_CG06-09_8_20_14_all_38_19</name>
    <dbReference type="NCBI Taxonomy" id="1974721"/>
    <lineage>
        <taxon>Bacteria</taxon>
        <taxon>Candidatus Nealsoniibacteriota</taxon>
    </lineage>
</organism>
<dbReference type="GO" id="GO:0003735">
    <property type="term" value="F:structural constituent of ribosome"/>
    <property type="evidence" value="ECO:0007669"/>
    <property type="project" value="InterPro"/>
</dbReference>
<gene>
    <name evidence="5 6" type="primary">rpmG</name>
    <name evidence="6" type="ORF">COX36_01880</name>
</gene>
<comment type="similarity">
    <text evidence="1 5">Belongs to the bacterial ribosomal protein bL33 family.</text>
</comment>
<keyword evidence="3 5" id="KW-0687">Ribonucleoprotein</keyword>
<dbReference type="NCBIfam" id="NF001764">
    <property type="entry name" value="PRK00504.1"/>
    <property type="match status" value="1"/>
</dbReference>
<reference evidence="6 7" key="1">
    <citation type="submission" date="2017-09" db="EMBL/GenBank/DDBJ databases">
        <title>Depth-based differentiation of microbial function through sediment-hosted aquifers and enrichment of novel symbionts in the deep terrestrial subsurface.</title>
        <authorList>
            <person name="Probst A.J."/>
            <person name="Ladd B."/>
            <person name="Jarett J.K."/>
            <person name="Geller-Mcgrath D.E."/>
            <person name="Sieber C.M."/>
            <person name="Emerson J.B."/>
            <person name="Anantharaman K."/>
            <person name="Thomas B.C."/>
            <person name="Malmstrom R."/>
            <person name="Stieglmeier M."/>
            <person name="Klingl A."/>
            <person name="Woyke T."/>
            <person name="Ryan C.M."/>
            <person name="Banfield J.F."/>
        </authorList>
    </citation>
    <scope>NUCLEOTIDE SEQUENCE [LARGE SCALE GENOMIC DNA]</scope>
    <source>
        <strain evidence="6">CG23_combo_of_CG06-09_8_20_14_all_38_19</strain>
    </source>
</reference>
<protein>
    <recommendedName>
        <fullName evidence="4 5">Large ribosomal subunit protein bL33</fullName>
    </recommendedName>
</protein>
<dbReference type="GO" id="GO:0006412">
    <property type="term" value="P:translation"/>
    <property type="evidence" value="ECO:0007669"/>
    <property type="project" value="UniProtKB-UniRule"/>
</dbReference>
<dbReference type="InterPro" id="IPR038584">
    <property type="entry name" value="Ribosomal_bL33_sf"/>
</dbReference>
<dbReference type="HAMAP" id="MF_00294">
    <property type="entry name" value="Ribosomal_bL33"/>
    <property type="match status" value="1"/>
</dbReference>
<proteinExistence type="inferred from homology"/>
<evidence type="ECO:0000256" key="2">
    <source>
        <dbReference type="ARBA" id="ARBA00022980"/>
    </source>
</evidence>
<dbReference type="AlphaFoldDB" id="A0A2G9YWV0"/>
<dbReference type="GO" id="GO:1990904">
    <property type="term" value="C:ribonucleoprotein complex"/>
    <property type="evidence" value="ECO:0007669"/>
    <property type="project" value="UniProtKB-KW"/>
</dbReference>
<dbReference type="SUPFAM" id="SSF57829">
    <property type="entry name" value="Zn-binding ribosomal proteins"/>
    <property type="match status" value="1"/>
</dbReference>
<dbReference type="InterPro" id="IPR011332">
    <property type="entry name" value="Ribosomal_zn-bd"/>
</dbReference>
<evidence type="ECO:0000313" key="7">
    <source>
        <dbReference type="Proteomes" id="UP000230273"/>
    </source>
</evidence>
<dbReference type="GO" id="GO:0005840">
    <property type="term" value="C:ribosome"/>
    <property type="evidence" value="ECO:0007669"/>
    <property type="project" value="UniProtKB-KW"/>
</dbReference>
<evidence type="ECO:0000256" key="5">
    <source>
        <dbReference type="HAMAP-Rule" id="MF_00294"/>
    </source>
</evidence>
<evidence type="ECO:0000256" key="4">
    <source>
        <dbReference type="ARBA" id="ARBA00035176"/>
    </source>
</evidence>
<dbReference type="Gene3D" id="2.20.28.120">
    <property type="entry name" value="Ribosomal protein L33"/>
    <property type="match status" value="1"/>
</dbReference>
<dbReference type="NCBIfam" id="TIGR01023">
    <property type="entry name" value="rpmG_bact"/>
    <property type="match status" value="1"/>
</dbReference>
<name>A0A2G9YWV0_9BACT</name>
<dbReference type="Pfam" id="PF00471">
    <property type="entry name" value="Ribosomal_L33"/>
    <property type="match status" value="1"/>
</dbReference>
<comment type="caution">
    <text evidence="6">The sequence shown here is derived from an EMBL/GenBank/DDBJ whole genome shotgun (WGS) entry which is preliminary data.</text>
</comment>
<evidence type="ECO:0000313" key="6">
    <source>
        <dbReference type="EMBL" id="PIP23715.1"/>
    </source>
</evidence>
<dbReference type="InterPro" id="IPR001705">
    <property type="entry name" value="Ribosomal_bL33"/>
</dbReference>
<dbReference type="GO" id="GO:0005737">
    <property type="term" value="C:cytoplasm"/>
    <property type="evidence" value="ECO:0007669"/>
    <property type="project" value="UniProtKB-ARBA"/>
</dbReference>
<accession>A0A2G9YWV0</accession>
<dbReference type="EMBL" id="PCRP01000029">
    <property type="protein sequence ID" value="PIP23715.1"/>
    <property type="molecule type" value="Genomic_DNA"/>
</dbReference>
<evidence type="ECO:0000256" key="1">
    <source>
        <dbReference type="ARBA" id="ARBA00007596"/>
    </source>
</evidence>
<evidence type="ECO:0000256" key="3">
    <source>
        <dbReference type="ARBA" id="ARBA00023274"/>
    </source>
</evidence>
<dbReference type="Proteomes" id="UP000230273">
    <property type="component" value="Unassembled WGS sequence"/>
</dbReference>